<feature type="transmembrane region" description="Helical" evidence="2">
    <location>
        <begin position="12"/>
        <end position="32"/>
    </location>
</feature>
<name>Q9YVR1_MSEPV</name>
<keyword evidence="2" id="KW-1133">Transmembrane helix</keyword>
<evidence type="ECO:0000256" key="2">
    <source>
        <dbReference type="SAM" id="Phobius"/>
    </source>
</evidence>
<sequence>MINIKDNKKLMCTIIFSSLAVISISLSPIALYNTNLDNNITEKIDKNIEMINKNKNLLTKNTQILNQNNKMINSLTEILYNSTGKTQNKILTKILNNFTKILNSNSEILNKSTKNQNKLLQIEDRLIEMQNDLIEIKHSNSELQNINNQLQNSYTELLNTNKEIQNKITKLINRLMKNNNTDTKNLEKVTEIQNKLTEISYKYTEILNNNKHLQKKIIEIENSKRKNEIENLKEVFFKHSYMNKNVSSWKIFFEVYGISNDTIINIYNNNINDDKTLKIFNILKKIACLLEQKINKKFSLNDFILFNIISTSEINNYLKQQIQISLNYWKNVHLRFTLFNHTNRNTIFITNFNKSYNECDIQINDTLIKIDNNYIFNNQIKEILQLSISYIIGKFVNKRTILDERNVMNPFSLLYNKHDINCMLVKNCELNINY</sequence>
<evidence type="ECO:0000256" key="1">
    <source>
        <dbReference type="SAM" id="Coils"/>
    </source>
</evidence>
<keyword evidence="1" id="KW-0175">Coiled coil</keyword>
<accession>Q9YVR1</accession>
<dbReference type="KEGG" id="vg:1449953"/>
<organism evidence="3 4">
    <name type="scientific">Melanoplus sanguinipes entomopoxvirus</name>
    <name type="common">MsEPV</name>
    <dbReference type="NCBI Taxonomy" id="83191"/>
    <lineage>
        <taxon>Viruses</taxon>
        <taxon>Varidnaviria</taxon>
        <taxon>Bamfordvirae</taxon>
        <taxon>Nucleocytoviricota</taxon>
        <taxon>Pokkesviricetes</taxon>
        <taxon>Chitovirales</taxon>
        <taxon>Poxviridae</taxon>
        <taxon>Entomopoxvirinae</taxon>
        <taxon>Deltaentomopoxvirus</taxon>
        <taxon>Deltaentomopoxvirus msanguinipes</taxon>
    </lineage>
</organism>
<dbReference type="Proteomes" id="UP000172353">
    <property type="component" value="Segment"/>
</dbReference>
<reference evidence="3 4" key="1">
    <citation type="journal article" date="1999" name="J. Virol.">
        <title>The genome of Melanoplus sanguinipes entomopoxvirus.</title>
        <authorList>
            <person name="Afonso C.L."/>
            <person name="Tulman E.R."/>
            <person name="Lu Z."/>
            <person name="Oma E."/>
            <person name="Kutish G.F."/>
            <person name="Rock D.L."/>
        </authorList>
    </citation>
    <scope>NUCLEOTIDE SEQUENCE [LARGE SCALE GENOMIC DNA]</scope>
    <source>
        <strain evidence="3">Tucson</strain>
    </source>
</reference>
<dbReference type="PIR" id="T28342">
    <property type="entry name" value="T28342"/>
</dbReference>
<protein>
    <submittedName>
        <fullName evidence="3">Uncharacterized protein</fullName>
    </submittedName>
</protein>
<keyword evidence="2" id="KW-0812">Transmembrane</keyword>
<dbReference type="RefSeq" id="NP_048252.1">
    <property type="nucleotide sequence ID" value="NC_001993.1"/>
</dbReference>
<proteinExistence type="predicted"/>
<dbReference type="GeneID" id="1449953"/>
<gene>
    <name evidence="3" type="primary">MSV181</name>
</gene>
<dbReference type="EMBL" id="AF063866">
    <property type="protein sequence ID" value="AAC97690.1"/>
    <property type="molecule type" value="Genomic_DNA"/>
</dbReference>
<keyword evidence="2" id="KW-0472">Membrane</keyword>
<feature type="coiled-coil region" evidence="1">
    <location>
        <begin position="136"/>
        <end position="235"/>
    </location>
</feature>
<evidence type="ECO:0000313" key="3">
    <source>
        <dbReference type="EMBL" id="AAC97690.1"/>
    </source>
</evidence>
<evidence type="ECO:0000313" key="4">
    <source>
        <dbReference type="Proteomes" id="UP000172353"/>
    </source>
</evidence>
<organismHost>
    <name type="scientific">Melanoplus sanguinipes</name>
    <name type="common">Migratory grasshopper</name>
    <dbReference type="NCBI Taxonomy" id="65742"/>
</organismHost>
<keyword evidence="4" id="KW-1185">Reference proteome</keyword>